<feature type="compositionally biased region" description="Low complexity" evidence="1">
    <location>
        <begin position="12"/>
        <end position="25"/>
    </location>
</feature>
<reference evidence="3 4" key="1">
    <citation type="journal article" date="2015" name="Front. Microbiol.">
        <title>Genome sequence of the plant growth promoting endophytic yeast Rhodotorula graminis WP1.</title>
        <authorList>
            <person name="Firrincieli A."/>
            <person name="Otillar R."/>
            <person name="Salamov A."/>
            <person name="Schmutz J."/>
            <person name="Khan Z."/>
            <person name="Redman R.S."/>
            <person name="Fleck N.D."/>
            <person name="Lindquist E."/>
            <person name="Grigoriev I.V."/>
            <person name="Doty S.L."/>
        </authorList>
    </citation>
    <scope>NUCLEOTIDE SEQUENCE [LARGE SCALE GENOMIC DNA]</scope>
    <source>
        <strain evidence="3 4">WP1</strain>
    </source>
</reference>
<dbReference type="OrthoDB" id="3359404at2759"/>
<evidence type="ECO:0000313" key="4">
    <source>
        <dbReference type="Proteomes" id="UP000053890"/>
    </source>
</evidence>
<accession>A0A0P9EWE5</accession>
<dbReference type="EMBL" id="KQ474082">
    <property type="protein sequence ID" value="KPV73600.1"/>
    <property type="molecule type" value="Genomic_DNA"/>
</dbReference>
<evidence type="ECO:0000256" key="2">
    <source>
        <dbReference type="SAM" id="Phobius"/>
    </source>
</evidence>
<protein>
    <submittedName>
        <fullName evidence="3">Uncharacterized protein</fullName>
    </submittedName>
</protein>
<dbReference type="GeneID" id="28975079"/>
<feature type="region of interest" description="Disordered" evidence="1">
    <location>
        <begin position="1"/>
        <end position="34"/>
    </location>
</feature>
<evidence type="ECO:0000256" key="1">
    <source>
        <dbReference type="SAM" id="MobiDB-lite"/>
    </source>
</evidence>
<feature type="transmembrane region" description="Helical" evidence="2">
    <location>
        <begin position="101"/>
        <end position="123"/>
    </location>
</feature>
<dbReference type="AlphaFoldDB" id="A0A0P9EWE5"/>
<dbReference type="RefSeq" id="XP_018269649.1">
    <property type="nucleotide sequence ID" value="XM_018414631.1"/>
</dbReference>
<keyword evidence="2" id="KW-0472">Membrane</keyword>
<keyword evidence="2" id="KW-1133">Transmembrane helix</keyword>
<dbReference type="OMA" id="LEVGYMY"/>
<proteinExistence type="predicted"/>
<keyword evidence="2" id="KW-0812">Transmembrane</keyword>
<organism evidence="3 4">
    <name type="scientific">Rhodotorula graminis (strain WP1)</name>
    <dbReference type="NCBI Taxonomy" id="578459"/>
    <lineage>
        <taxon>Eukaryota</taxon>
        <taxon>Fungi</taxon>
        <taxon>Dikarya</taxon>
        <taxon>Basidiomycota</taxon>
        <taxon>Pucciniomycotina</taxon>
        <taxon>Microbotryomycetes</taxon>
        <taxon>Sporidiobolales</taxon>
        <taxon>Sporidiobolaceae</taxon>
        <taxon>Rhodotorula</taxon>
    </lineage>
</organism>
<gene>
    <name evidence="3" type="ORF">RHOBADRAFT_45561</name>
</gene>
<evidence type="ECO:0000313" key="3">
    <source>
        <dbReference type="EMBL" id="KPV73600.1"/>
    </source>
</evidence>
<name>A0A0P9EWE5_RHOGW</name>
<keyword evidence="4" id="KW-1185">Reference proteome</keyword>
<feature type="compositionally biased region" description="Pro residues" evidence="1">
    <location>
        <begin position="71"/>
        <end position="84"/>
    </location>
</feature>
<feature type="region of interest" description="Disordered" evidence="1">
    <location>
        <begin position="49"/>
        <end position="91"/>
    </location>
</feature>
<sequence length="168" mass="18249">MLARSVPARGISHSVPSPSTLPTSTMLRRTSPTPAAAAWQLLHRRTYSPAPTAPAFDPRQPLAAAVGPSPLSTPPPPPPGPPQQPKARSATSEFYRNLVPAMLHCLALGSIVYYALELTYMVLSRDKQGDELRAKVERLEAQLAEARVGKVEAQGGTPAPRRSWWKLW</sequence>
<dbReference type="Proteomes" id="UP000053890">
    <property type="component" value="Unassembled WGS sequence"/>
</dbReference>